<dbReference type="GO" id="GO:0031078">
    <property type="term" value="F:histone H3K14 deacetylase activity, hydrolytic mechanism"/>
    <property type="evidence" value="ECO:0007669"/>
    <property type="project" value="UniProtKB-UniRule"/>
</dbReference>
<dbReference type="PANTHER" id="PTHR10625:SF5">
    <property type="entry name" value="HISTONE DEACETYLASE"/>
    <property type="match status" value="1"/>
</dbReference>
<feature type="domain" description="Arb2-like" evidence="14">
    <location>
        <begin position="459"/>
        <end position="716"/>
    </location>
</feature>
<evidence type="ECO:0000256" key="6">
    <source>
        <dbReference type="ARBA" id="ARBA00022853"/>
    </source>
</evidence>
<comment type="similarity">
    <text evidence="2 11">Belongs to the histone deacetylase family. HD type 2 subfamily.</text>
</comment>
<dbReference type="FunFam" id="3.40.800.20:FF:000005">
    <property type="entry name" value="histone deacetylase 6"/>
    <property type="match status" value="1"/>
</dbReference>
<name>A0A545WBB7_9HYPO</name>
<evidence type="ECO:0000256" key="3">
    <source>
        <dbReference type="ARBA" id="ARBA00012111"/>
    </source>
</evidence>
<evidence type="ECO:0000256" key="12">
    <source>
        <dbReference type="SAM" id="MobiDB-lite"/>
    </source>
</evidence>
<evidence type="ECO:0000259" key="14">
    <source>
        <dbReference type="Pfam" id="PF09757"/>
    </source>
</evidence>
<keyword evidence="4 11" id="KW-0678">Repressor</keyword>
<proteinExistence type="inferred from homology"/>
<keyword evidence="7 11" id="KW-0805">Transcription regulation</keyword>
<evidence type="ECO:0000256" key="7">
    <source>
        <dbReference type="ARBA" id="ARBA00023015"/>
    </source>
</evidence>
<evidence type="ECO:0000256" key="1">
    <source>
        <dbReference type="ARBA" id="ARBA00004123"/>
    </source>
</evidence>
<dbReference type="InterPro" id="IPR000286">
    <property type="entry name" value="HDACs"/>
</dbReference>
<keyword evidence="6 11" id="KW-0156">Chromatin regulator</keyword>
<evidence type="ECO:0000259" key="13">
    <source>
        <dbReference type="Pfam" id="PF00850"/>
    </source>
</evidence>
<dbReference type="STRING" id="43265.A0A545WBB7"/>
<dbReference type="InterPro" id="IPR023696">
    <property type="entry name" value="Ureohydrolase_dom_sf"/>
</dbReference>
<dbReference type="InterPro" id="IPR019154">
    <property type="entry name" value="Arb2-like_domain"/>
</dbReference>
<dbReference type="PANTHER" id="PTHR10625">
    <property type="entry name" value="HISTONE DEACETYLASE HDAC1-RELATED"/>
    <property type="match status" value="1"/>
</dbReference>
<dbReference type="InterPro" id="IPR017321">
    <property type="entry name" value="Hist_deAcase_II_yeast"/>
</dbReference>
<evidence type="ECO:0000313" key="16">
    <source>
        <dbReference type="Proteomes" id="UP000315783"/>
    </source>
</evidence>
<dbReference type="EMBL" id="SPUK01000001">
    <property type="protein sequence ID" value="TQW00081.1"/>
    <property type="molecule type" value="Genomic_DNA"/>
</dbReference>
<evidence type="ECO:0000256" key="8">
    <source>
        <dbReference type="ARBA" id="ARBA00023163"/>
    </source>
</evidence>
<dbReference type="SUPFAM" id="SSF52768">
    <property type="entry name" value="Arginase/deacetylase"/>
    <property type="match status" value="1"/>
</dbReference>
<accession>A0A545WBB7</accession>
<feature type="region of interest" description="Disordered" evidence="12">
    <location>
        <begin position="1"/>
        <end position="46"/>
    </location>
</feature>
<gene>
    <name evidence="15" type="ORF">IF1G_00012</name>
</gene>
<keyword evidence="8 11" id="KW-0804">Transcription</keyword>
<dbReference type="GO" id="GO:0040029">
    <property type="term" value="P:epigenetic regulation of gene expression"/>
    <property type="evidence" value="ECO:0007669"/>
    <property type="project" value="TreeGrafter"/>
</dbReference>
<sequence>MEGDDHPMGEAEPVNGSASTRADGGEGTPSNSVDYDSESEPDENSVAQELLHRRGLLPTGCCYDDRMKLHMNADFSPNTHHPEDPRRIHEIFKAFKKMGLIYTGPHSELPRIIKESPTKYMWRIPARPAQRDEICLAHSAEHLTWVEGIDKLSSTELRALTRQFDQGRESLYVGSMSYPAALLSAGGAIDTCKNVVEGQVKNAFAVIRPPGHHAEYDQAMGFCFFNNVPVAVRVCQQDYPDTCRKVLILDWDVHHGNGVQNIFYNDPNVLYISIHVYQNGSFYPGKPPDPSVPDGGIENCGIGPGLGKNINIGWHDQGMGDGEYMAAFEKIVMPIAKEFDPDLVVISAGFDAADGDELGGCFVTPPCYAHMTHMLMSLADGKVAVCLEGGYNLQAISNSAVAVARTLMGEPPLRMKVPMINKEAARTLAKVQAHQAPYWECMRPGVVSIPEMQLLDGNRLHDVIRSAQQRALQTKHNMVPLYVQRDQISKSFENQVLVTPNLQDTGRLLVIIHDPPRLLAQPDVIDGSLDSHNSWVVDGVTQYIDWAIGQKFAVMDVNVPAYVSQDEDMEAFIPGFKERAIQEQMQSLMCYLWDNFLQLSDAEEIFLMGVGDAYLGVKMLLINRDCKARISGIINFVTGSLRPVKSDIDTELSSWYKDNSRVYVAGDHACWSDYDLTRKVQKRRFGTVVRSEVIGLNKMMRAHAEETHNWVLERIADTRGETTEDEKSPQ</sequence>
<dbReference type="Pfam" id="PF00850">
    <property type="entry name" value="Hist_deacetyl"/>
    <property type="match status" value="1"/>
</dbReference>
<reference evidence="15 16" key="1">
    <citation type="journal article" date="2019" name="Appl. Microbiol. Biotechnol.">
        <title>Genome sequence of Isaria javanica and comparative genome analysis insights into family S53 peptidase evolution in fungal entomopathogens.</title>
        <authorList>
            <person name="Lin R."/>
            <person name="Zhang X."/>
            <person name="Xin B."/>
            <person name="Zou M."/>
            <person name="Gao Y."/>
            <person name="Qin F."/>
            <person name="Hu Q."/>
            <person name="Xie B."/>
            <person name="Cheng X."/>
        </authorList>
    </citation>
    <scope>NUCLEOTIDE SEQUENCE [LARGE SCALE GENOMIC DNA]</scope>
    <source>
        <strain evidence="15 16">IJ1G</strain>
    </source>
</reference>
<dbReference type="PIRSF" id="PIRSF037919">
    <property type="entry name" value="HDAC_II_yeast"/>
    <property type="match status" value="1"/>
</dbReference>
<dbReference type="OrthoDB" id="424012at2759"/>
<dbReference type="InterPro" id="IPR037138">
    <property type="entry name" value="His_deacetylse_dom_sf"/>
</dbReference>
<dbReference type="InterPro" id="IPR023801">
    <property type="entry name" value="His_deacetylse_dom"/>
</dbReference>
<dbReference type="AlphaFoldDB" id="A0A545WBB7"/>
<dbReference type="Pfam" id="PF09757">
    <property type="entry name" value="Arb2-like"/>
    <property type="match status" value="1"/>
</dbReference>
<dbReference type="Gene3D" id="3.40.800.20">
    <property type="entry name" value="Histone deacetylase domain"/>
    <property type="match status" value="1"/>
</dbReference>
<dbReference type="EC" id="3.5.1.98" evidence="3 11"/>
<comment type="caution">
    <text evidence="15">The sequence shown here is derived from an EMBL/GenBank/DDBJ whole genome shotgun (WGS) entry which is preliminary data.</text>
</comment>
<dbReference type="PRINTS" id="PR01270">
    <property type="entry name" value="HDASUPER"/>
</dbReference>
<dbReference type="GO" id="GO:0000118">
    <property type="term" value="C:histone deacetylase complex"/>
    <property type="evidence" value="ECO:0007669"/>
    <property type="project" value="TreeGrafter"/>
</dbReference>
<protein>
    <recommendedName>
        <fullName evidence="3 11">Histone deacetylase</fullName>
        <ecNumber evidence="3 11">3.5.1.98</ecNumber>
    </recommendedName>
</protein>
<evidence type="ECO:0000256" key="5">
    <source>
        <dbReference type="ARBA" id="ARBA00022801"/>
    </source>
</evidence>
<comment type="catalytic activity">
    <reaction evidence="10 11">
        <text>N(6)-acetyl-L-lysyl-[histone] + H2O = L-lysyl-[histone] + acetate</text>
        <dbReference type="Rhea" id="RHEA:58196"/>
        <dbReference type="Rhea" id="RHEA-COMP:9845"/>
        <dbReference type="Rhea" id="RHEA-COMP:11338"/>
        <dbReference type="ChEBI" id="CHEBI:15377"/>
        <dbReference type="ChEBI" id="CHEBI:29969"/>
        <dbReference type="ChEBI" id="CHEBI:30089"/>
        <dbReference type="ChEBI" id="CHEBI:61930"/>
        <dbReference type="EC" id="3.5.1.98"/>
    </reaction>
</comment>
<feature type="domain" description="Histone deacetylase" evidence="13">
    <location>
        <begin position="81"/>
        <end position="406"/>
    </location>
</feature>
<evidence type="ECO:0000256" key="11">
    <source>
        <dbReference type="PIRNR" id="PIRNR037919"/>
    </source>
</evidence>
<evidence type="ECO:0000256" key="2">
    <source>
        <dbReference type="ARBA" id="ARBA00007738"/>
    </source>
</evidence>
<keyword evidence="16" id="KW-1185">Reference proteome</keyword>
<evidence type="ECO:0000256" key="4">
    <source>
        <dbReference type="ARBA" id="ARBA00022491"/>
    </source>
</evidence>
<evidence type="ECO:0000256" key="10">
    <source>
        <dbReference type="ARBA" id="ARBA00048287"/>
    </source>
</evidence>
<evidence type="ECO:0000313" key="15">
    <source>
        <dbReference type="EMBL" id="TQW00081.1"/>
    </source>
</evidence>
<evidence type="ECO:0000256" key="9">
    <source>
        <dbReference type="ARBA" id="ARBA00023242"/>
    </source>
</evidence>
<keyword evidence="9 11" id="KW-0539">Nucleus</keyword>
<dbReference type="Proteomes" id="UP000315783">
    <property type="component" value="Unassembled WGS sequence"/>
</dbReference>
<keyword evidence="5 11" id="KW-0378">Hydrolase</keyword>
<comment type="subcellular location">
    <subcellularLocation>
        <location evidence="1 11">Nucleus</location>
    </subcellularLocation>
</comment>
<comment type="function">
    <text evidence="11">Responsible for the deacetylation of lysine residues on the N-terminal part of the core histones (H2A, H2B, H3 and H4). Histone deacetylation gives a tag for epigenetic repression and plays an important role in transcriptional regulation, cell cycle progression and developmental events.</text>
</comment>
<organism evidence="15 16">
    <name type="scientific">Cordyceps javanica</name>
    <dbReference type="NCBI Taxonomy" id="43265"/>
    <lineage>
        <taxon>Eukaryota</taxon>
        <taxon>Fungi</taxon>
        <taxon>Dikarya</taxon>
        <taxon>Ascomycota</taxon>
        <taxon>Pezizomycotina</taxon>
        <taxon>Sordariomycetes</taxon>
        <taxon>Hypocreomycetidae</taxon>
        <taxon>Hypocreales</taxon>
        <taxon>Cordycipitaceae</taxon>
        <taxon>Cordyceps</taxon>
    </lineage>
</organism>